<keyword evidence="3" id="KW-1185">Reference proteome</keyword>
<dbReference type="EMBL" id="JAHQIW010004784">
    <property type="protein sequence ID" value="KAJ1363669.1"/>
    <property type="molecule type" value="Genomic_DNA"/>
</dbReference>
<sequence length="77" mass="8341">MLSHTGTLAYAGDGRFDVASRSEGDESSMEKYHSYTVDMVSYSAQSLQNVTNRLCNVSRDGHVPPSTGRIGKSNANK</sequence>
<organism evidence="2 3">
    <name type="scientific">Parelaphostrongylus tenuis</name>
    <name type="common">Meningeal worm</name>
    <dbReference type="NCBI Taxonomy" id="148309"/>
    <lineage>
        <taxon>Eukaryota</taxon>
        <taxon>Metazoa</taxon>
        <taxon>Ecdysozoa</taxon>
        <taxon>Nematoda</taxon>
        <taxon>Chromadorea</taxon>
        <taxon>Rhabditida</taxon>
        <taxon>Rhabditina</taxon>
        <taxon>Rhabditomorpha</taxon>
        <taxon>Strongyloidea</taxon>
        <taxon>Metastrongylidae</taxon>
        <taxon>Parelaphostrongylus</taxon>
    </lineage>
</organism>
<evidence type="ECO:0000256" key="1">
    <source>
        <dbReference type="SAM" id="MobiDB-lite"/>
    </source>
</evidence>
<evidence type="ECO:0000313" key="3">
    <source>
        <dbReference type="Proteomes" id="UP001196413"/>
    </source>
</evidence>
<reference evidence="2" key="1">
    <citation type="submission" date="2021-06" db="EMBL/GenBank/DDBJ databases">
        <title>Parelaphostrongylus tenuis whole genome reference sequence.</title>
        <authorList>
            <person name="Garwood T.J."/>
            <person name="Larsen P.A."/>
            <person name="Fountain-Jones N.M."/>
            <person name="Garbe J.R."/>
            <person name="Macchietto M.G."/>
            <person name="Kania S.A."/>
            <person name="Gerhold R.W."/>
            <person name="Richards J.E."/>
            <person name="Wolf T.M."/>
        </authorList>
    </citation>
    <scope>NUCLEOTIDE SEQUENCE</scope>
    <source>
        <strain evidence="2">MNPRO001-30</strain>
        <tissue evidence="2">Meninges</tissue>
    </source>
</reference>
<comment type="caution">
    <text evidence="2">The sequence shown here is derived from an EMBL/GenBank/DDBJ whole genome shotgun (WGS) entry which is preliminary data.</text>
</comment>
<feature type="region of interest" description="Disordered" evidence="1">
    <location>
        <begin position="56"/>
        <end position="77"/>
    </location>
</feature>
<evidence type="ECO:0000313" key="2">
    <source>
        <dbReference type="EMBL" id="KAJ1363669.1"/>
    </source>
</evidence>
<accession>A0AAD5QVX7</accession>
<dbReference type="Proteomes" id="UP001196413">
    <property type="component" value="Unassembled WGS sequence"/>
</dbReference>
<protein>
    <submittedName>
        <fullName evidence="2">Uncharacterized protein</fullName>
    </submittedName>
</protein>
<dbReference type="AlphaFoldDB" id="A0AAD5QVX7"/>
<gene>
    <name evidence="2" type="ORF">KIN20_023583</name>
</gene>
<name>A0AAD5QVX7_PARTN</name>
<proteinExistence type="predicted"/>